<keyword evidence="6" id="KW-1185">Reference proteome</keyword>
<evidence type="ECO:0000313" key="5">
    <source>
        <dbReference type="EMBL" id="SUY72781.1"/>
    </source>
</evidence>
<gene>
    <name evidence="5" type="primary">priA_4</name>
    <name evidence="5" type="ORF">NCTC9836_02979</name>
</gene>
<dbReference type="GO" id="GO:0005524">
    <property type="term" value="F:ATP binding"/>
    <property type="evidence" value="ECO:0007669"/>
    <property type="project" value="UniProtKB-KW"/>
</dbReference>
<accession>A0A381K6B0</accession>
<dbReference type="Proteomes" id="UP000254664">
    <property type="component" value="Unassembled WGS sequence"/>
</dbReference>
<dbReference type="PANTHER" id="PTHR30580:SF0">
    <property type="entry name" value="PRIMOSOMAL PROTEIN N"/>
    <property type="match status" value="1"/>
</dbReference>
<dbReference type="Gene3D" id="3.40.50.300">
    <property type="entry name" value="P-loop containing nucleotide triphosphate hydrolases"/>
    <property type="match status" value="1"/>
</dbReference>
<feature type="domain" description="Helicase ATP-binding" evidence="4">
    <location>
        <begin position="1"/>
        <end position="117"/>
    </location>
</feature>
<evidence type="ECO:0000256" key="2">
    <source>
        <dbReference type="ARBA" id="ARBA00022840"/>
    </source>
</evidence>
<evidence type="ECO:0000313" key="6">
    <source>
        <dbReference type="Proteomes" id="UP000254664"/>
    </source>
</evidence>
<dbReference type="GO" id="GO:0043138">
    <property type="term" value="F:3'-5' DNA helicase activity"/>
    <property type="evidence" value="ECO:0007669"/>
    <property type="project" value="TreeGrafter"/>
</dbReference>
<evidence type="ECO:0000256" key="3">
    <source>
        <dbReference type="ARBA" id="ARBA00023125"/>
    </source>
</evidence>
<dbReference type="AlphaFoldDB" id="A0A381K6B0"/>
<dbReference type="PROSITE" id="PS51192">
    <property type="entry name" value="HELICASE_ATP_BIND_1"/>
    <property type="match status" value="1"/>
</dbReference>
<evidence type="ECO:0000259" key="4">
    <source>
        <dbReference type="PROSITE" id="PS51192"/>
    </source>
</evidence>
<dbReference type="GO" id="GO:0006310">
    <property type="term" value="P:DNA recombination"/>
    <property type="evidence" value="ECO:0007669"/>
    <property type="project" value="TreeGrafter"/>
</dbReference>
<dbReference type="InterPro" id="IPR014001">
    <property type="entry name" value="Helicase_ATP-bd"/>
</dbReference>
<keyword evidence="2" id="KW-0067">ATP-binding</keyword>
<keyword evidence="1" id="KW-0547">Nucleotide-binding</keyword>
<dbReference type="GO" id="GO:0006270">
    <property type="term" value="P:DNA replication initiation"/>
    <property type="evidence" value="ECO:0007669"/>
    <property type="project" value="TreeGrafter"/>
</dbReference>
<dbReference type="GO" id="GO:0016787">
    <property type="term" value="F:hydrolase activity"/>
    <property type="evidence" value="ECO:0007669"/>
    <property type="project" value="UniProtKB-KW"/>
</dbReference>
<dbReference type="EC" id="3.6.4.-" evidence="5"/>
<organism evidence="5 6">
    <name type="scientific">Clostridium putrefaciens</name>
    <dbReference type="NCBI Taxonomy" id="99675"/>
    <lineage>
        <taxon>Bacteria</taxon>
        <taxon>Bacillati</taxon>
        <taxon>Bacillota</taxon>
        <taxon>Clostridia</taxon>
        <taxon>Eubacteriales</taxon>
        <taxon>Clostridiaceae</taxon>
        <taxon>Clostridium</taxon>
    </lineage>
</organism>
<dbReference type="InterPro" id="IPR027417">
    <property type="entry name" value="P-loop_NTPase"/>
</dbReference>
<evidence type="ECO:0000256" key="1">
    <source>
        <dbReference type="ARBA" id="ARBA00022741"/>
    </source>
</evidence>
<dbReference type="GO" id="GO:0006302">
    <property type="term" value="P:double-strand break repair"/>
    <property type="evidence" value="ECO:0007669"/>
    <property type="project" value="TreeGrafter"/>
</dbReference>
<dbReference type="SUPFAM" id="SSF52540">
    <property type="entry name" value="P-loop containing nucleoside triphosphate hydrolases"/>
    <property type="match status" value="1"/>
</dbReference>
<reference evidence="5 6" key="1">
    <citation type="submission" date="2018-06" db="EMBL/GenBank/DDBJ databases">
        <authorList>
            <consortium name="Pathogen Informatics"/>
            <person name="Doyle S."/>
        </authorList>
    </citation>
    <scope>NUCLEOTIDE SEQUENCE [LARGE SCALE GENOMIC DNA]</scope>
    <source>
        <strain evidence="5 6">NCTC9836</strain>
    </source>
</reference>
<dbReference type="GO" id="GO:0003677">
    <property type="term" value="F:DNA binding"/>
    <property type="evidence" value="ECO:0007669"/>
    <property type="project" value="UniProtKB-KW"/>
</dbReference>
<dbReference type="PANTHER" id="PTHR30580">
    <property type="entry name" value="PRIMOSOMAL PROTEIN N"/>
    <property type="match status" value="1"/>
</dbReference>
<dbReference type="EMBL" id="UFWZ01000004">
    <property type="protein sequence ID" value="SUY72781.1"/>
    <property type="molecule type" value="Genomic_DNA"/>
</dbReference>
<proteinExistence type="predicted"/>
<keyword evidence="5" id="KW-0378">Hydrolase</keyword>
<name>A0A381K6B0_9CLOT</name>
<protein>
    <submittedName>
        <fullName evidence="5">Primosome assembly protein PriA</fullName>
        <ecNumber evidence="5">3.6.4.-</ecNumber>
    </submittedName>
</protein>
<sequence length="120" mass="13825">MIERFKGRFGKDVAVFHSKLSDGERFDEWFRVKEGKAKLAVGARSAVFLPFKDLGIIIIDEEHEASYKSDSNPKYDAREIAKYRSKLEGCRVILGTATPSIESYYKAETREIELLNMERE</sequence>
<keyword evidence="3" id="KW-0238">DNA-binding</keyword>